<dbReference type="EMBL" id="HBIX01014189">
    <property type="protein sequence ID" value="CAE0717660.1"/>
    <property type="molecule type" value="Transcribed_RNA"/>
</dbReference>
<name>A0A7S4AJ92_9STRA</name>
<protein>
    <submittedName>
        <fullName evidence="1">Uncharacterized protein</fullName>
    </submittedName>
</protein>
<evidence type="ECO:0000313" key="1">
    <source>
        <dbReference type="EMBL" id="CAE0717660.1"/>
    </source>
</evidence>
<gene>
    <name evidence="1" type="ORF">PAUS00366_LOCUS10412</name>
</gene>
<proteinExistence type="predicted"/>
<dbReference type="AlphaFoldDB" id="A0A7S4AJ92"/>
<reference evidence="1" key="1">
    <citation type="submission" date="2021-01" db="EMBL/GenBank/DDBJ databases">
        <authorList>
            <person name="Corre E."/>
            <person name="Pelletier E."/>
            <person name="Niang G."/>
            <person name="Scheremetjew M."/>
            <person name="Finn R."/>
            <person name="Kale V."/>
            <person name="Holt S."/>
            <person name="Cochrane G."/>
            <person name="Meng A."/>
            <person name="Brown T."/>
            <person name="Cohen L."/>
        </authorList>
    </citation>
    <scope>NUCLEOTIDE SEQUENCE</scope>
    <source>
        <strain evidence="1">10249 10 AB</strain>
    </source>
</reference>
<accession>A0A7S4AJ92</accession>
<organism evidence="1">
    <name type="scientific">Pseudo-nitzschia australis</name>
    <dbReference type="NCBI Taxonomy" id="44445"/>
    <lineage>
        <taxon>Eukaryota</taxon>
        <taxon>Sar</taxon>
        <taxon>Stramenopiles</taxon>
        <taxon>Ochrophyta</taxon>
        <taxon>Bacillariophyta</taxon>
        <taxon>Bacillariophyceae</taxon>
        <taxon>Bacillariophycidae</taxon>
        <taxon>Bacillariales</taxon>
        <taxon>Bacillariaceae</taxon>
        <taxon>Pseudo-nitzschia</taxon>
    </lineage>
</organism>
<sequence>MSYTIMYSVLVFNYCTVRVCTFSKKYYPPIACHYRIIKLHSHAAKVKCIKIQGSDVCKRCHRLGLKCVEHVSRQGQGTRRRKKVKTKVVKDENNIAGETLTITSNTKTAPCSFLRGGHKICKEVPDPIVPIACMSANICNGNSNSNSNNVRNNNGSIRENCAEDTLCEGMDLLQVEDNIICASISNGLGRDHFGVICLIRQWVALAFSRRSFCLLARASFIAGKMKIPMDDILSNQSPFAGATSSEPMDFLASSILLPKGQLKTFGGPLYLQEVPWDVLESVQIDPNRLDESVHNRVITIRWAIQGITSFWTSPLFARDFATTAEIGRTWEENREDQEVVDLFLPKSEKGAFAQHVFNLMFVNKKPNMPCYVTKNLYKVQKRNGRETIQANLIQTIKLLNLDSSIHYIEIQYLDQHFPENRSTTTNKRDHADEDLDNLEPIMCDGIEFTDIPITDDMEEFLKLISGDEL</sequence>